<evidence type="ECO:0000313" key="2">
    <source>
        <dbReference type="Proteomes" id="UP000287033"/>
    </source>
</evidence>
<evidence type="ECO:0000313" key="1">
    <source>
        <dbReference type="EMBL" id="GCC45163.1"/>
    </source>
</evidence>
<organism evidence="1 2">
    <name type="scientific">Chiloscyllium punctatum</name>
    <name type="common">Brownbanded bambooshark</name>
    <name type="synonym">Hemiscyllium punctatum</name>
    <dbReference type="NCBI Taxonomy" id="137246"/>
    <lineage>
        <taxon>Eukaryota</taxon>
        <taxon>Metazoa</taxon>
        <taxon>Chordata</taxon>
        <taxon>Craniata</taxon>
        <taxon>Vertebrata</taxon>
        <taxon>Chondrichthyes</taxon>
        <taxon>Elasmobranchii</taxon>
        <taxon>Galeomorphii</taxon>
        <taxon>Galeoidea</taxon>
        <taxon>Orectolobiformes</taxon>
        <taxon>Hemiscylliidae</taxon>
        <taxon>Chiloscyllium</taxon>
    </lineage>
</organism>
<name>A0A401TRB4_CHIPU</name>
<proteinExistence type="predicted"/>
<reference evidence="1 2" key="1">
    <citation type="journal article" date="2018" name="Nat. Ecol. Evol.">
        <title>Shark genomes provide insights into elasmobranch evolution and the origin of vertebrates.</title>
        <authorList>
            <person name="Hara Y"/>
            <person name="Yamaguchi K"/>
            <person name="Onimaru K"/>
            <person name="Kadota M"/>
            <person name="Koyanagi M"/>
            <person name="Keeley SD"/>
            <person name="Tatsumi K"/>
            <person name="Tanaka K"/>
            <person name="Motone F"/>
            <person name="Kageyama Y"/>
            <person name="Nozu R"/>
            <person name="Adachi N"/>
            <person name="Nishimura O"/>
            <person name="Nakagawa R"/>
            <person name="Tanegashima C"/>
            <person name="Kiyatake I"/>
            <person name="Matsumoto R"/>
            <person name="Murakumo K"/>
            <person name="Nishida K"/>
            <person name="Terakita A"/>
            <person name="Kuratani S"/>
            <person name="Sato K"/>
            <person name="Hyodo S Kuraku.S."/>
        </authorList>
    </citation>
    <scope>NUCLEOTIDE SEQUENCE [LARGE SCALE GENOMIC DNA]</scope>
</reference>
<dbReference type="EMBL" id="BEZZ01153957">
    <property type="protein sequence ID" value="GCC45163.1"/>
    <property type="molecule type" value="Genomic_DNA"/>
</dbReference>
<feature type="non-terminal residue" evidence="1">
    <location>
        <position position="1"/>
    </location>
</feature>
<keyword evidence="2" id="KW-1185">Reference proteome</keyword>
<sequence length="215" mass="23449">AVWRLDRAGRDCAECRCSALGSGGAVPPKPFGIRQVCLFARIQLNDIARARLSGDRLLGRPKRQAEADCRRHAAPELLPALVLSGRSLGRFQVLGASLSGDCCREIGKLLCLQRKKLIGSLARLQGAGRALAGGDERRHLGAIGVEITDHRSLHPHGILKACNRVLPTDLRIRDQRLVRGVGRCRRVRGGERAIDLLDVERDALGLGEQLLRTLD</sequence>
<dbReference type="Proteomes" id="UP000287033">
    <property type="component" value="Unassembled WGS sequence"/>
</dbReference>
<gene>
    <name evidence="1" type="ORF">chiPu_0029329</name>
</gene>
<dbReference type="AlphaFoldDB" id="A0A401TRB4"/>
<protein>
    <submittedName>
        <fullName evidence="1">Uncharacterized protein</fullName>
    </submittedName>
</protein>
<accession>A0A401TRB4</accession>
<comment type="caution">
    <text evidence="1">The sequence shown here is derived from an EMBL/GenBank/DDBJ whole genome shotgun (WGS) entry which is preliminary data.</text>
</comment>